<evidence type="ECO:0000313" key="1">
    <source>
        <dbReference type="EMBL" id="ONK57050.1"/>
    </source>
</evidence>
<organism evidence="1 2">
    <name type="scientific">Asparagus officinalis</name>
    <name type="common">Garden asparagus</name>
    <dbReference type="NCBI Taxonomy" id="4686"/>
    <lineage>
        <taxon>Eukaryota</taxon>
        <taxon>Viridiplantae</taxon>
        <taxon>Streptophyta</taxon>
        <taxon>Embryophyta</taxon>
        <taxon>Tracheophyta</taxon>
        <taxon>Spermatophyta</taxon>
        <taxon>Magnoliopsida</taxon>
        <taxon>Liliopsida</taxon>
        <taxon>Asparagales</taxon>
        <taxon>Asparagaceae</taxon>
        <taxon>Asparagoideae</taxon>
        <taxon>Asparagus</taxon>
    </lineage>
</organism>
<gene>
    <name evidence="1" type="ORF">A4U43_C10F16090</name>
</gene>
<dbReference type="PANTHER" id="PTHR47337:SF1">
    <property type="entry name" value="TETRATRICOPEPTIDE REPEAT (TPR)-LIKE SUPERFAMILY PROTEIN"/>
    <property type="match status" value="1"/>
</dbReference>
<dbReference type="Proteomes" id="UP000243459">
    <property type="component" value="Chromosome 10"/>
</dbReference>
<proteinExistence type="predicted"/>
<evidence type="ECO:0000313" key="2">
    <source>
        <dbReference type="Proteomes" id="UP000243459"/>
    </source>
</evidence>
<dbReference type="InterPro" id="IPR011990">
    <property type="entry name" value="TPR-like_helical_dom_sf"/>
</dbReference>
<dbReference type="SUPFAM" id="SSF48452">
    <property type="entry name" value="TPR-like"/>
    <property type="match status" value="1"/>
</dbReference>
<dbReference type="AlphaFoldDB" id="A0A5P1E3C4"/>
<keyword evidence="2" id="KW-1185">Reference proteome</keyword>
<reference evidence="2" key="1">
    <citation type="journal article" date="2017" name="Nat. Commun.">
        <title>The asparagus genome sheds light on the origin and evolution of a young Y chromosome.</title>
        <authorList>
            <person name="Harkess A."/>
            <person name="Zhou J."/>
            <person name="Xu C."/>
            <person name="Bowers J.E."/>
            <person name="Van der Hulst R."/>
            <person name="Ayyampalayam S."/>
            <person name="Mercati F."/>
            <person name="Riccardi P."/>
            <person name="McKain M.R."/>
            <person name="Kakrana A."/>
            <person name="Tang H."/>
            <person name="Ray J."/>
            <person name="Groenendijk J."/>
            <person name="Arikit S."/>
            <person name="Mathioni S.M."/>
            <person name="Nakano M."/>
            <person name="Shan H."/>
            <person name="Telgmann-Rauber A."/>
            <person name="Kanno A."/>
            <person name="Yue Z."/>
            <person name="Chen H."/>
            <person name="Li W."/>
            <person name="Chen Y."/>
            <person name="Xu X."/>
            <person name="Zhang Y."/>
            <person name="Luo S."/>
            <person name="Chen H."/>
            <person name="Gao J."/>
            <person name="Mao Z."/>
            <person name="Pires J.C."/>
            <person name="Luo M."/>
            <person name="Kudrna D."/>
            <person name="Wing R.A."/>
            <person name="Meyers B.C."/>
            <person name="Yi K."/>
            <person name="Kong H."/>
            <person name="Lavrijsen P."/>
            <person name="Sunseri F."/>
            <person name="Falavigna A."/>
            <person name="Ye Y."/>
            <person name="Leebens-Mack J.H."/>
            <person name="Chen G."/>
        </authorList>
    </citation>
    <scope>NUCLEOTIDE SEQUENCE [LARGE SCALE GENOMIC DNA]</scope>
    <source>
        <strain evidence="2">cv. DH0086</strain>
    </source>
</reference>
<sequence length="169" mass="18651">MSGIGPEHCLSCGSYRDLGFLRRPSESAIMDIKKLKGCASLEAIRILVLDSLRSLGHLRSLRHAYSKVVAQAEDTIAEAFVRVGEFKRAMLHCKESIEIIEKLYGTNHIVIGHELLKLVSIQLSLGDRSSAVCDIERLGTIFSLYYGSHATIIFPYLGDLKREAGSSEA</sequence>
<dbReference type="PANTHER" id="PTHR47337">
    <property type="entry name" value="TETRATRICOPEPTIDE REPEAT (TPR)-LIKE SUPERFAMILY PROTEIN"/>
    <property type="match status" value="1"/>
</dbReference>
<dbReference type="Gramene" id="ONK57050">
    <property type="protein sequence ID" value="ONK57050"/>
    <property type="gene ID" value="A4U43_C10F16090"/>
</dbReference>
<dbReference type="Gene3D" id="1.25.40.10">
    <property type="entry name" value="Tetratricopeptide repeat domain"/>
    <property type="match status" value="1"/>
</dbReference>
<accession>A0A5P1E3C4</accession>
<protein>
    <submittedName>
        <fullName evidence="1">Uncharacterized protein</fullName>
    </submittedName>
</protein>
<name>A0A5P1E3C4_ASPOF</name>
<dbReference type="EMBL" id="CM007390">
    <property type="protein sequence ID" value="ONK57050.1"/>
    <property type="molecule type" value="Genomic_DNA"/>
</dbReference>